<reference evidence="3" key="2">
    <citation type="submission" date="2010-04" db="EMBL/GenBank/DDBJ databases">
        <authorList>
            <person name="Buell R."/>
            <person name="Hamilton J."/>
            <person name="Hostetler J."/>
        </authorList>
    </citation>
    <scope>NUCLEOTIDE SEQUENCE [LARGE SCALE GENOMIC DNA]</scope>
    <source>
        <strain evidence="3">DAOM:BR144</strain>
    </source>
</reference>
<accession>K3WDG0</accession>
<organism evidence="2 3">
    <name type="scientific">Globisporangium ultimum (strain ATCC 200006 / CBS 805.95 / DAOM BR144)</name>
    <name type="common">Pythium ultimum</name>
    <dbReference type="NCBI Taxonomy" id="431595"/>
    <lineage>
        <taxon>Eukaryota</taxon>
        <taxon>Sar</taxon>
        <taxon>Stramenopiles</taxon>
        <taxon>Oomycota</taxon>
        <taxon>Peronosporomycetes</taxon>
        <taxon>Pythiales</taxon>
        <taxon>Pythiaceae</taxon>
        <taxon>Globisporangium</taxon>
    </lineage>
</organism>
<dbReference type="EMBL" id="GL376628">
    <property type="status" value="NOT_ANNOTATED_CDS"/>
    <property type="molecule type" value="Genomic_DNA"/>
</dbReference>
<dbReference type="Proteomes" id="UP000019132">
    <property type="component" value="Unassembled WGS sequence"/>
</dbReference>
<dbReference type="AlphaFoldDB" id="K3WDG0"/>
<reference evidence="3" key="1">
    <citation type="journal article" date="2010" name="Genome Biol.">
        <title>Genome sequence of the necrotrophic plant pathogen Pythium ultimum reveals original pathogenicity mechanisms and effector repertoire.</title>
        <authorList>
            <person name="Levesque C.A."/>
            <person name="Brouwer H."/>
            <person name="Cano L."/>
            <person name="Hamilton J.P."/>
            <person name="Holt C."/>
            <person name="Huitema E."/>
            <person name="Raffaele S."/>
            <person name="Robideau G.P."/>
            <person name="Thines M."/>
            <person name="Win J."/>
            <person name="Zerillo M.M."/>
            <person name="Beakes G.W."/>
            <person name="Boore J.L."/>
            <person name="Busam D."/>
            <person name="Dumas B."/>
            <person name="Ferriera S."/>
            <person name="Fuerstenberg S.I."/>
            <person name="Gachon C.M."/>
            <person name="Gaulin E."/>
            <person name="Govers F."/>
            <person name="Grenville-Briggs L."/>
            <person name="Horner N."/>
            <person name="Hostetler J."/>
            <person name="Jiang R.H."/>
            <person name="Johnson J."/>
            <person name="Krajaejun T."/>
            <person name="Lin H."/>
            <person name="Meijer H.J."/>
            <person name="Moore B."/>
            <person name="Morris P."/>
            <person name="Phuntmart V."/>
            <person name="Puiu D."/>
            <person name="Shetty J."/>
            <person name="Stajich J.E."/>
            <person name="Tripathy S."/>
            <person name="Wawra S."/>
            <person name="van West P."/>
            <person name="Whitty B.R."/>
            <person name="Coutinho P.M."/>
            <person name="Henrissat B."/>
            <person name="Martin F."/>
            <person name="Thomas P.D."/>
            <person name="Tyler B.M."/>
            <person name="De Vries R.P."/>
            <person name="Kamoun S."/>
            <person name="Yandell M."/>
            <person name="Tisserat N."/>
            <person name="Buell C.R."/>
        </authorList>
    </citation>
    <scope>NUCLEOTIDE SEQUENCE</scope>
    <source>
        <strain evidence="3">DAOM:BR144</strain>
    </source>
</reference>
<sequence length="400" mass="44960">MRRQEIDLRLKEVALLKTKLDLLKHKARIVDPTSIDQQVLNNLQLRELLRNQQFFVAGLRSLIVKEPSEHVCCSVSSTIRLGADPETRREQLLAMKTEKLHDARIFLEHRTRFLDPLQPCSESAQFETREGDTCVAKFDSVPLPGATSVKQVFDALTFYCFNLEICTAELKGVIVVREEADPGDERVAHNRLLYPKADGVPVETNNVVFAEYTPPCNEYSAIQTTSDEGLLVIDFVDHDEMYPYRPHERIREDVTSIFSVQAVHRARPEASSSPQNEMPETEEHEPVVVLTRWVQAKLHHSALPLSEEVLRNARDEMNHINDAIVAAVRGAFCPPSPSQLLVLAEFDGADAILMESEVPLTGATCFPSHDGSERDAQDGSPGDWPLAQDIESNMLMWISA</sequence>
<dbReference type="HOGENOM" id="CLU_036567_0_3_1"/>
<keyword evidence="3" id="KW-1185">Reference proteome</keyword>
<dbReference type="InParanoid" id="K3WDG0"/>
<evidence type="ECO:0000256" key="1">
    <source>
        <dbReference type="SAM" id="MobiDB-lite"/>
    </source>
</evidence>
<protein>
    <submittedName>
        <fullName evidence="2">Uncharacterized protein</fullName>
    </submittedName>
</protein>
<evidence type="ECO:0000313" key="3">
    <source>
        <dbReference type="Proteomes" id="UP000019132"/>
    </source>
</evidence>
<dbReference type="EnsemblProtists" id="PYU1_T003001">
    <property type="protein sequence ID" value="PYU1_T003001"/>
    <property type="gene ID" value="PYU1_G002998"/>
</dbReference>
<name>K3WDG0_GLOUD</name>
<dbReference type="eggNOG" id="ENOG502R9XQ">
    <property type="taxonomic scope" value="Eukaryota"/>
</dbReference>
<dbReference type="VEuPathDB" id="FungiDB:PYU1_G002998"/>
<reference evidence="2" key="3">
    <citation type="submission" date="2015-02" db="UniProtKB">
        <authorList>
            <consortium name="EnsemblProtists"/>
        </authorList>
    </citation>
    <scope>IDENTIFICATION</scope>
    <source>
        <strain evidence="2">DAOM BR144</strain>
    </source>
</reference>
<evidence type="ECO:0000313" key="2">
    <source>
        <dbReference type="EnsemblProtists" id="PYU1_T003001"/>
    </source>
</evidence>
<proteinExistence type="predicted"/>
<feature type="region of interest" description="Disordered" evidence="1">
    <location>
        <begin position="366"/>
        <end position="386"/>
    </location>
</feature>